<dbReference type="GO" id="GO:0016020">
    <property type="term" value="C:membrane"/>
    <property type="evidence" value="ECO:0007669"/>
    <property type="project" value="UniProtKB-SubCell"/>
</dbReference>
<dbReference type="CDD" id="cd00063">
    <property type="entry name" value="FN3"/>
    <property type="match status" value="2"/>
</dbReference>
<name>A0AAE1AFZ8_9GAST</name>
<dbReference type="AlphaFoldDB" id="A0AAE1AFZ8"/>
<dbReference type="PRINTS" id="PR00014">
    <property type="entry name" value="FNTYPEIII"/>
</dbReference>
<dbReference type="EMBL" id="JAWDGP010001872">
    <property type="protein sequence ID" value="KAK3787249.1"/>
    <property type="molecule type" value="Genomic_DNA"/>
</dbReference>
<evidence type="ECO:0000313" key="3">
    <source>
        <dbReference type="Proteomes" id="UP001283361"/>
    </source>
</evidence>
<keyword evidence="3" id="KW-1185">Reference proteome</keyword>
<gene>
    <name evidence="2" type="ORF">RRG08_055972</name>
</gene>
<dbReference type="Pfam" id="PF00041">
    <property type="entry name" value="fn3"/>
    <property type="match status" value="2"/>
</dbReference>
<feature type="domain" description="Fibronectin type-III" evidence="1">
    <location>
        <begin position="118"/>
        <end position="217"/>
    </location>
</feature>
<protein>
    <recommendedName>
        <fullName evidence="1">Fibronectin type-III domain-containing protein</fullName>
    </recommendedName>
</protein>
<accession>A0AAE1AFZ8</accession>
<dbReference type="Gene3D" id="2.60.40.10">
    <property type="entry name" value="Immunoglobulins"/>
    <property type="match status" value="3"/>
</dbReference>
<feature type="domain" description="Fibronectin type-III" evidence="1">
    <location>
        <begin position="23"/>
        <end position="117"/>
    </location>
</feature>
<dbReference type="SUPFAM" id="SSF49265">
    <property type="entry name" value="Fibronectin type III"/>
    <property type="match status" value="2"/>
</dbReference>
<comment type="caution">
    <text evidence="2">The sequence shown here is derived from an EMBL/GenBank/DDBJ whole genome shotgun (WGS) entry which is preliminary data.</text>
</comment>
<dbReference type="SMART" id="SM00060">
    <property type="entry name" value="FN3"/>
    <property type="match status" value="3"/>
</dbReference>
<organism evidence="2 3">
    <name type="scientific">Elysia crispata</name>
    <name type="common">lettuce slug</name>
    <dbReference type="NCBI Taxonomy" id="231223"/>
    <lineage>
        <taxon>Eukaryota</taxon>
        <taxon>Metazoa</taxon>
        <taxon>Spiralia</taxon>
        <taxon>Lophotrochozoa</taxon>
        <taxon>Mollusca</taxon>
        <taxon>Gastropoda</taxon>
        <taxon>Heterobranchia</taxon>
        <taxon>Euthyneura</taxon>
        <taxon>Panpulmonata</taxon>
        <taxon>Sacoglossa</taxon>
        <taxon>Placobranchoidea</taxon>
        <taxon>Plakobranchidae</taxon>
        <taxon>Elysia</taxon>
    </lineage>
</organism>
<sequence length="349" mass="39181">MASSRSVEAIEYDLYPYVSEPSPPRNLRVVEVKAREAQLSWLAPESPNGFLIGYDLLKTVGEHENEWRETVEYIGPRMKYTMKPLRPGTYYRIRIVAENGAGKSNSSNIVEFETHEEPPGPVRDLNKSSVGLTEIGLSWSKPKQPNGRSLSYYVTYKEDGQQQEMVTEEISGRSKSKLQYTLTGLKFDTTYEIKVTAKNKEGSGQPSNAIEVATLKPVPIAVQHLTNVSRSSSSFKLRWSLPEQSENILESILVRCSLTQSLTNLPNKEPKQIRLDPSTVEVLVRNLLPAAEYSCVLRSEFVQGVVKQSQISVWTKPPDLKPPTSPRVIGFTDNSVTLRLYESDDRTVG</sequence>
<dbReference type="InterPro" id="IPR050713">
    <property type="entry name" value="RTP_Phos/Ushers"/>
</dbReference>
<reference evidence="2" key="1">
    <citation type="journal article" date="2023" name="G3 (Bethesda)">
        <title>A reference genome for the long-term kleptoplast-retaining sea slug Elysia crispata morphotype clarki.</title>
        <authorList>
            <person name="Eastman K.E."/>
            <person name="Pendleton A.L."/>
            <person name="Shaikh M.A."/>
            <person name="Suttiyut T."/>
            <person name="Ogas R."/>
            <person name="Tomko P."/>
            <person name="Gavelis G."/>
            <person name="Widhalm J.R."/>
            <person name="Wisecaver J.H."/>
        </authorList>
    </citation>
    <scope>NUCLEOTIDE SEQUENCE</scope>
    <source>
        <strain evidence="2">ECLA1</strain>
    </source>
</reference>
<evidence type="ECO:0000259" key="1">
    <source>
        <dbReference type="PROSITE" id="PS50853"/>
    </source>
</evidence>
<dbReference type="InterPro" id="IPR036116">
    <property type="entry name" value="FN3_sf"/>
</dbReference>
<dbReference type="InterPro" id="IPR013783">
    <property type="entry name" value="Ig-like_fold"/>
</dbReference>
<dbReference type="PANTHER" id="PTHR46957">
    <property type="entry name" value="CYTOKINE RECEPTOR"/>
    <property type="match status" value="1"/>
</dbReference>
<dbReference type="PANTHER" id="PTHR46957:SF3">
    <property type="entry name" value="CYTOKINE RECEPTOR"/>
    <property type="match status" value="1"/>
</dbReference>
<dbReference type="Proteomes" id="UP001283361">
    <property type="component" value="Unassembled WGS sequence"/>
</dbReference>
<dbReference type="PROSITE" id="PS50853">
    <property type="entry name" value="FN3"/>
    <property type="match status" value="3"/>
</dbReference>
<feature type="domain" description="Fibronectin type-III" evidence="1">
    <location>
        <begin position="218"/>
        <end position="323"/>
    </location>
</feature>
<evidence type="ECO:0000313" key="2">
    <source>
        <dbReference type="EMBL" id="KAK3787249.1"/>
    </source>
</evidence>
<dbReference type="InterPro" id="IPR003961">
    <property type="entry name" value="FN3_dom"/>
</dbReference>
<proteinExistence type="predicted"/>